<evidence type="ECO:0000313" key="3">
    <source>
        <dbReference type="Proteomes" id="UP000683360"/>
    </source>
</evidence>
<dbReference type="OrthoDB" id="10068393at2759"/>
<feature type="compositionally biased region" description="Basic and acidic residues" evidence="1">
    <location>
        <begin position="1372"/>
        <end position="1382"/>
    </location>
</feature>
<feature type="compositionally biased region" description="Basic and acidic residues" evidence="1">
    <location>
        <begin position="796"/>
        <end position="813"/>
    </location>
</feature>
<feature type="region of interest" description="Disordered" evidence="1">
    <location>
        <begin position="627"/>
        <end position="730"/>
    </location>
</feature>
<feature type="region of interest" description="Disordered" evidence="1">
    <location>
        <begin position="1352"/>
        <end position="1382"/>
    </location>
</feature>
<comment type="caution">
    <text evidence="2">The sequence shown here is derived from an EMBL/GenBank/DDBJ whole genome shotgun (WGS) entry which is preliminary data.</text>
</comment>
<sequence length="1483" mass="169880">MILNQFDSSFMVGFDGNPLSQIGAGDYVQTVMAPNSLVNINSQPGDYKSTVSTIAEVYNTPKSAHAHTHTPRKRRLSESDETASENKKMKSSGHPPVALSDTVTFNALANMITNLIESMNNLGSRLEKRISEIEGNVEKRLTVKFNTVINDRVKGEVAKLKAEITSEVSEYKDKVETLEKSYAEIVTSKCDKTDQKQNLNIIVKNLSVEQRENTDKTFLKSKVAALIKDGLKLANVSVKDVVRKQTYPGSTKPGIVIIGIESLEQKKLVLKSKKVLMNSAKYSRVYIENDIPYEQRINNINNRTILRALGKDNDFVVKSGRIVKKQFNNTSINDVNIPQRTDDQTKARKQNRNDKDSYSKNGKAYENSSDGWQRYSGSNRRGRGRGGTGKPHNGNVRSVKYDTRSIPNDWMSDSETISKLNTFITELEESEINQLNLDNKYEDFVKIVHTEMDLKLVKRKINIYDGKSNKRRRMKKSWWNDNLTLLWNDVCKAERAWHKCHSGCKKDLRHIFVEKRKVFDKSSQKAKRQFWYHSQEQLLDDQKRDPREFWKKIGKVGVGNERQKSIPMEVTLDDGTTSTDTNTVLNKWKNCFDKLLNCNNQTIDTNVNINIPDDFLDREILMPMTKAEKQKAYRDRKKQQEGDSYLEKERQRTKAYYVPIAERSKTDQEKRRKKVRKLVQKHRERNRQSTIEPSTSQPSQQVESTSQEQEQVTTMSKSENRTRKRISRQVAKCNREIERLKGENINTQRKYKTVSKRYERLVKRTTQNKSSENVGQDKETGNDTHGNDGPSSSKSGTEKLTPRKRTYKELRDEGLSPSKIPKIVKNKLVLANLLTDEIEDVYNKSDQQAKAIVTSIVSSSKLKEYKLTKTLSQSTGIRRSRLVKKRKKDWAKVRKRTRNRIKRESLRKDILTFLERDDNSREMPGKNDKTKTEDGHVQKRILNDNMAFLHLKYKTETSSNVSFSLFCTMRPKNIGLTRYLSRNKCLCQKHQNMALALKSMKKAGASVPLNPDEFIRKLRTTPANTFLSSLVDEEVVFSQWKKVDMPDGRKKTVIVDQTLKKEDFNSIMNKQICEFSQHVQRVKAQYAAISTLKENLPPGHILVQMDFAENFACSSADEVQSAYWNGTTVTLHPVVVYFKENSDTLKHKNFVYVSDDLGHNFGAVYAFIKDIVNEMKAAVNDIKMVHYWTDSPSSQYRNKSAFYVVSDHKNLLGIQAIWNYFETGHGKGPCDGIGGTSKRTADLAIRQGKIVVQNASDYFEKVGPLHKSASYRFVSSKDIDICRKEVEEINKSLIALKGTMQVHQVASVSKGRVKTCTTSCYCEYCIVGTLHDYSEGVIVKSRRNVEQNVETNLTVTQGDEHDEPETTTPGDNRYKQDDAVTSEDASKDIVEGDWVAVTYDDEWHIGKVITIDSDDELEIKFLRPTRTINDSKSLFKWPLPPDILNMKRTDILCQIIEPSAVGRSGRSFQIDVGDKEKILKKMK</sequence>
<feature type="region of interest" description="Disordered" evidence="1">
    <location>
        <begin position="762"/>
        <end position="813"/>
    </location>
</feature>
<dbReference type="Proteomes" id="UP000683360">
    <property type="component" value="Unassembled WGS sequence"/>
</dbReference>
<reference evidence="2" key="1">
    <citation type="submission" date="2021-03" db="EMBL/GenBank/DDBJ databases">
        <authorList>
            <person name="Bekaert M."/>
        </authorList>
    </citation>
    <scope>NUCLEOTIDE SEQUENCE</scope>
</reference>
<proteinExistence type="predicted"/>
<evidence type="ECO:0008006" key="4">
    <source>
        <dbReference type="Google" id="ProtNLM"/>
    </source>
</evidence>
<feature type="region of interest" description="Disordered" evidence="1">
    <location>
        <begin position="59"/>
        <end position="98"/>
    </location>
</feature>
<organism evidence="2 3">
    <name type="scientific">Mytilus edulis</name>
    <name type="common">Blue mussel</name>
    <dbReference type="NCBI Taxonomy" id="6550"/>
    <lineage>
        <taxon>Eukaryota</taxon>
        <taxon>Metazoa</taxon>
        <taxon>Spiralia</taxon>
        <taxon>Lophotrochozoa</taxon>
        <taxon>Mollusca</taxon>
        <taxon>Bivalvia</taxon>
        <taxon>Autobranchia</taxon>
        <taxon>Pteriomorphia</taxon>
        <taxon>Mytilida</taxon>
        <taxon>Mytiloidea</taxon>
        <taxon>Mytilidae</taxon>
        <taxon>Mytilinae</taxon>
        <taxon>Mytilus</taxon>
    </lineage>
</organism>
<keyword evidence="3" id="KW-1185">Reference proteome</keyword>
<name>A0A8S3R1G4_MYTED</name>
<feature type="compositionally biased region" description="Polar residues" evidence="1">
    <location>
        <begin position="366"/>
        <end position="379"/>
    </location>
</feature>
<feature type="compositionally biased region" description="Basic residues" evidence="1">
    <location>
        <begin position="671"/>
        <end position="685"/>
    </location>
</feature>
<accession>A0A8S3R1G4</accession>
<dbReference type="EMBL" id="CAJPWZ010000863">
    <property type="protein sequence ID" value="CAG2201730.1"/>
    <property type="molecule type" value="Genomic_DNA"/>
</dbReference>
<feature type="compositionally biased region" description="Basic and acidic residues" evidence="1">
    <location>
        <begin position="775"/>
        <end position="786"/>
    </location>
</feature>
<feature type="compositionally biased region" description="Basic residues" evidence="1">
    <location>
        <begin position="64"/>
        <end position="75"/>
    </location>
</feature>
<feature type="compositionally biased region" description="Basic and acidic residues" evidence="1">
    <location>
        <begin position="627"/>
        <end position="652"/>
    </location>
</feature>
<gene>
    <name evidence="2" type="ORF">MEDL_16300</name>
</gene>
<feature type="compositionally biased region" description="Low complexity" evidence="1">
    <location>
        <begin position="692"/>
        <end position="714"/>
    </location>
</feature>
<dbReference type="PANTHER" id="PTHR46601">
    <property type="entry name" value="ULP_PROTEASE DOMAIN-CONTAINING PROTEIN"/>
    <property type="match status" value="1"/>
</dbReference>
<feature type="compositionally biased region" description="Basic and acidic residues" evidence="1">
    <location>
        <begin position="340"/>
        <end position="358"/>
    </location>
</feature>
<evidence type="ECO:0000313" key="2">
    <source>
        <dbReference type="EMBL" id="CAG2201730.1"/>
    </source>
</evidence>
<dbReference type="PANTHER" id="PTHR46601:SF1">
    <property type="entry name" value="ADF-H DOMAIN-CONTAINING PROTEIN"/>
    <property type="match status" value="1"/>
</dbReference>
<feature type="compositionally biased region" description="Polar residues" evidence="1">
    <location>
        <begin position="764"/>
        <end position="774"/>
    </location>
</feature>
<evidence type="ECO:0000256" key="1">
    <source>
        <dbReference type="SAM" id="MobiDB-lite"/>
    </source>
</evidence>
<protein>
    <recommendedName>
        <fullName evidence="4">Reverse transcriptase domain-containing protein</fullName>
    </recommendedName>
</protein>
<feature type="region of interest" description="Disordered" evidence="1">
    <location>
        <begin position="333"/>
        <end position="407"/>
    </location>
</feature>